<dbReference type="RefSeq" id="WP_148309469.1">
    <property type="nucleotide sequence ID" value="NZ_BAAABQ010000073.1"/>
</dbReference>
<gene>
    <name evidence="2" type="ORF">BC739_005690</name>
</gene>
<comment type="caution">
    <text evidence="2">The sequence shown here is derived from an EMBL/GenBank/DDBJ whole genome shotgun (WGS) entry which is preliminary data.</text>
</comment>
<reference evidence="2 3" key="1">
    <citation type="submission" date="2020-08" db="EMBL/GenBank/DDBJ databases">
        <title>Genomic Encyclopedia of Archaeal and Bacterial Type Strains, Phase II (KMG-II): from individual species to whole genera.</title>
        <authorList>
            <person name="Goeker M."/>
        </authorList>
    </citation>
    <scope>NUCLEOTIDE SEQUENCE [LARGE SCALE GENOMIC DNA]</scope>
    <source>
        <strain evidence="2 3">DSM 43850</strain>
    </source>
</reference>
<sequence>MRSELPGLGAGPQVVQHELRGRDPEFGVAGRQPGLLGQEPGQCEIRNPDEGNRSLLGAFGVTA</sequence>
<proteinExistence type="predicted"/>
<evidence type="ECO:0000256" key="1">
    <source>
        <dbReference type="SAM" id="MobiDB-lite"/>
    </source>
</evidence>
<organism evidence="2 3">
    <name type="scientific">Kutzneria viridogrisea</name>
    <dbReference type="NCBI Taxonomy" id="47990"/>
    <lineage>
        <taxon>Bacteria</taxon>
        <taxon>Bacillati</taxon>
        <taxon>Actinomycetota</taxon>
        <taxon>Actinomycetes</taxon>
        <taxon>Pseudonocardiales</taxon>
        <taxon>Pseudonocardiaceae</taxon>
        <taxon>Kutzneria</taxon>
    </lineage>
</organism>
<accession>A0ABR6BNN4</accession>
<protein>
    <submittedName>
        <fullName evidence="2">Uncharacterized protein</fullName>
    </submittedName>
</protein>
<keyword evidence="3" id="KW-1185">Reference proteome</keyword>
<dbReference type="Proteomes" id="UP000517916">
    <property type="component" value="Unassembled WGS sequence"/>
</dbReference>
<evidence type="ECO:0000313" key="3">
    <source>
        <dbReference type="Proteomes" id="UP000517916"/>
    </source>
</evidence>
<name>A0ABR6BNN4_9PSEU</name>
<dbReference type="EMBL" id="JACJID010000004">
    <property type="protein sequence ID" value="MBA8928473.1"/>
    <property type="molecule type" value="Genomic_DNA"/>
</dbReference>
<evidence type="ECO:0000313" key="2">
    <source>
        <dbReference type="EMBL" id="MBA8928473.1"/>
    </source>
</evidence>
<feature type="region of interest" description="Disordered" evidence="1">
    <location>
        <begin position="31"/>
        <end position="50"/>
    </location>
</feature>